<dbReference type="Proteomes" id="UP001139971">
    <property type="component" value="Unassembled WGS sequence"/>
</dbReference>
<dbReference type="GO" id="GO:0004357">
    <property type="term" value="F:glutamate-cysteine ligase activity"/>
    <property type="evidence" value="ECO:0007669"/>
    <property type="project" value="UniProtKB-EC"/>
</dbReference>
<keyword evidence="6" id="KW-1185">Reference proteome</keyword>
<dbReference type="GO" id="GO:0005524">
    <property type="term" value="F:ATP binding"/>
    <property type="evidence" value="ECO:0007669"/>
    <property type="project" value="UniProtKB-KW"/>
</dbReference>
<evidence type="ECO:0000256" key="1">
    <source>
        <dbReference type="ARBA" id="ARBA00022598"/>
    </source>
</evidence>
<dbReference type="RefSeq" id="WP_263542124.1">
    <property type="nucleotide sequence ID" value="NZ_JAOVZO020000018.1"/>
</dbReference>
<evidence type="ECO:0000313" key="5">
    <source>
        <dbReference type="EMBL" id="MDC8014663.1"/>
    </source>
</evidence>
<comment type="function">
    <text evidence="4">ATP-dependent carboxylate-amine ligase which exhibits weak glutamate--cysteine ligase activity.</text>
</comment>
<keyword evidence="2 4" id="KW-0547">Nucleotide-binding</keyword>
<dbReference type="InterPro" id="IPR011793">
    <property type="entry name" value="YbdK"/>
</dbReference>
<dbReference type="SUPFAM" id="SSF55931">
    <property type="entry name" value="Glutamine synthetase/guanido kinase"/>
    <property type="match status" value="1"/>
</dbReference>
<keyword evidence="3 4" id="KW-0067">ATP-binding</keyword>
<dbReference type="PANTHER" id="PTHR36510:SF1">
    <property type="entry name" value="GLUTAMATE--CYSTEINE LIGASE 2-RELATED"/>
    <property type="match status" value="1"/>
</dbReference>
<keyword evidence="1 4" id="KW-0436">Ligase</keyword>
<comment type="similarity">
    <text evidence="4">Belongs to the glutamate--cysteine ligase type 2 family. YbdK subfamily.</text>
</comment>
<name>A0A9X3YPT5_9GAMM</name>
<comment type="catalytic activity">
    <reaction evidence="4">
        <text>L-cysteine + L-glutamate + ATP = gamma-L-glutamyl-L-cysteine + ADP + phosphate + H(+)</text>
        <dbReference type="Rhea" id="RHEA:13285"/>
        <dbReference type="ChEBI" id="CHEBI:15378"/>
        <dbReference type="ChEBI" id="CHEBI:29985"/>
        <dbReference type="ChEBI" id="CHEBI:30616"/>
        <dbReference type="ChEBI" id="CHEBI:35235"/>
        <dbReference type="ChEBI" id="CHEBI:43474"/>
        <dbReference type="ChEBI" id="CHEBI:58173"/>
        <dbReference type="ChEBI" id="CHEBI:456216"/>
        <dbReference type="EC" id="6.3.2.2"/>
    </reaction>
</comment>
<protein>
    <recommendedName>
        <fullName evidence="4">Putative glutamate--cysteine ligase 2</fullName>
        <ecNumber evidence="4">6.3.2.2</ecNumber>
    </recommendedName>
    <alternativeName>
        <fullName evidence="4">Gamma-glutamylcysteine synthetase 2</fullName>
        <shortName evidence="4">GCS 2</shortName>
        <shortName evidence="4">Gamma-GCS 2</shortName>
    </alternativeName>
</protein>
<evidence type="ECO:0000256" key="4">
    <source>
        <dbReference type="HAMAP-Rule" id="MF_01609"/>
    </source>
</evidence>
<sequence>MTSSDHPYTYGIEEEFFLASAVSRNAVTHVPKAFVRECRAHMGESVQHEMLQSQVEIATPVLTSAAAARESLDALRQGVGRIAAGHELRLVAAGTHPLGAWREQVHTDKPRYDSLMDDFQIIGRRNLLCALHVHVAVPPGVDRVALMNRIMPWLPVLLALSTSSPFWNRQRTGLVGYRQAAYDEWPRTGIPDFFANEAEYGAFVDLLAKCGAMRDGSFLWWAIRPSSRYPTLELRIADSCTHLDDALAIAAAFRCLVAAYVRRPELGAVRTTLTRRVIDENRWRAKRYGVEASLIDEAAAVAVPFEAMLERLVAILAPEAASFDCEREIAHLTHIVRRGSSAHEQLAVYRARRDAGDSRLLALQHVVDWLIAATLAR</sequence>
<dbReference type="Gene3D" id="3.30.590.20">
    <property type="match status" value="1"/>
</dbReference>
<comment type="caution">
    <text evidence="5">The sequence shown here is derived from an EMBL/GenBank/DDBJ whole genome shotgun (WGS) entry which is preliminary data.</text>
</comment>
<reference evidence="5" key="1">
    <citation type="submission" date="2023-02" db="EMBL/GenBank/DDBJ databases">
        <title>Tahibacter soli sp. nov. isolated from soil.</title>
        <authorList>
            <person name="Baek J.H."/>
            <person name="Lee J.K."/>
            <person name="Choi D.G."/>
            <person name="Jeon C.O."/>
        </authorList>
    </citation>
    <scope>NUCLEOTIDE SEQUENCE</scope>
    <source>
        <strain evidence="5">BL</strain>
    </source>
</reference>
<organism evidence="5 6">
    <name type="scientific">Tahibacter soli</name>
    <dbReference type="NCBI Taxonomy" id="2983605"/>
    <lineage>
        <taxon>Bacteria</taxon>
        <taxon>Pseudomonadati</taxon>
        <taxon>Pseudomonadota</taxon>
        <taxon>Gammaproteobacteria</taxon>
        <taxon>Lysobacterales</taxon>
        <taxon>Rhodanobacteraceae</taxon>
        <taxon>Tahibacter</taxon>
    </lineage>
</organism>
<dbReference type="GO" id="GO:0042398">
    <property type="term" value="P:modified amino acid biosynthetic process"/>
    <property type="evidence" value="ECO:0007669"/>
    <property type="project" value="InterPro"/>
</dbReference>
<gene>
    <name evidence="5" type="ORF">OD750_019120</name>
</gene>
<dbReference type="InterPro" id="IPR014746">
    <property type="entry name" value="Gln_synth/guanido_kin_cat_dom"/>
</dbReference>
<dbReference type="EMBL" id="JAOVZO020000018">
    <property type="protein sequence ID" value="MDC8014663.1"/>
    <property type="molecule type" value="Genomic_DNA"/>
</dbReference>
<dbReference type="AlphaFoldDB" id="A0A9X3YPT5"/>
<proteinExistence type="inferred from homology"/>
<dbReference type="NCBIfam" id="TIGR02050">
    <property type="entry name" value="gshA_cyan_rel"/>
    <property type="match status" value="1"/>
</dbReference>
<dbReference type="Pfam" id="PF04107">
    <property type="entry name" value="GCS2"/>
    <property type="match status" value="1"/>
</dbReference>
<dbReference type="InterPro" id="IPR006336">
    <property type="entry name" value="GCS2"/>
</dbReference>
<dbReference type="NCBIfam" id="NF010039">
    <property type="entry name" value="PRK13515.1"/>
    <property type="match status" value="1"/>
</dbReference>
<evidence type="ECO:0000256" key="3">
    <source>
        <dbReference type="ARBA" id="ARBA00022840"/>
    </source>
</evidence>
<dbReference type="EC" id="6.3.2.2" evidence="4"/>
<evidence type="ECO:0000313" key="6">
    <source>
        <dbReference type="Proteomes" id="UP001139971"/>
    </source>
</evidence>
<evidence type="ECO:0000256" key="2">
    <source>
        <dbReference type="ARBA" id="ARBA00022741"/>
    </source>
</evidence>
<accession>A0A9X3YPT5</accession>
<dbReference type="InterPro" id="IPR050141">
    <property type="entry name" value="GCL_type2/YbdK_subfam"/>
</dbReference>
<dbReference type="PANTHER" id="PTHR36510">
    <property type="entry name" value="GLUTAMATE--CYSTEINE LIGASE 2-RELATED"/>
    <property type="match status" value="1"/>
</dbReference>
<dbReference type="HAMAP" id="MF_01609">
    <property type="entry name" value="Glu_cys_ligase_2"/>
    <property type="match status" value="1"/>
</dbReference>